<dbReference type="RefSeq" id="WP_151565277.1">
    <property type="nucleotide sequence ID" value="NZ_WBMT01000015.1"/>
</dbReference>
<evidence type="ECO:0000313" key="1">
    <source>
        <dbReference type="EMBL" id="KAB2344909.1"/>
    </source>
</evidence>
<organism evidence="1 2">
    <name type="scientific">Actinomadura rudentiformis</name>
    <dbReference type="NCBI Taxonomy" id="359158"/>
    <lineage>
        <taxon>Bacteria</taxon>
        <taxon>Bacillati</taxon>
        <taxon>Actinomycetota</taxon>
        <taxon>Actinomycetes</taxon>
        <taxon>Streptosporangiales</taxon>
        <taxon>Thermomonosporaceae</taxon>
        <taxon>Actinomadura</taxon>
    </lineage>
</organism>
<sequence>MTTLTEQVTRYALSQAFSAVPQQTAFRPTHISPADWNHGVLQGLRDRHLDWRVFPCPGGWIACRDGGYEITESDLYRLEQRIHAANIGIAAERERKERELLVRPYLDHSP</sequence>
<comment type="caution">
    <text evidence="1">The sequence shown here is derived from an EMBL/GenBank/DDBJ whole genome shotgun (WGS) entry which is preliminary data.</text>
</comment>
<dbReference type="AlphaFoldDB" id="A0A6H9YSN4"/>
<evidence type="ECO:0000313" key="2">
    <source>
        <dbReference type="Proteomes" id="UP000468735"/>
    </source>
</evidence>
<reference evidence="1 2" key="1">
    <citation type="submission" date="2019-09" db="EMBL/GenBank/DDBJ databases">
        <title>Actinomadura physcomitrii sp. nov., a novel actinomycete isolated from moss [Physcomitrium sphaericum (Ludw) Fuernr].</title>
        <authorList>
            <person name="Zhuang X."/>
            <person name="Liu C."/>
        </authorList>
    </citation>
    <scope>NUCLEOTIDE SEQUENCE [LARGE SCALE GENOMIC DNA]</scope>
    <source>
        <strain evidence="1 2">HMC1</strain>
    </source>
</reference>
<dbReference type="Proteomes" id="UP000468735">
    <property type="component" value="Unassembled WGS sequence"/>
</dbReference>
<proteinExistence type="predicted"/>
<name>A0A6H9YSN4_9ACTN</name>
<keyword evidence="2" id="KW-1185">Reference proteome</keyword>
<accession>A0A6H9YSN4</accession>
<protein>
    <submittedName>
        <fullName evidence="1">Uncharacterized protein</fullName>
    </submittedName>
</protein>
<dbReference type="EMBL" id="WBMT01000015">
    <property type="protein sequence ID" value="KAB2344909.1"/>
    <property type="molecule type" value="Genomic_DNA"/>
</dbReference>
<gene>
    <name evidence="1" type="ORF">F8566_30430</name>
</gene>